<sequence>MKDLQDALDRLNAIEAQRDAACQQAWAVVKVVCPVVADVFSKLYGKDERAARWICGPWDASGLTDAELIAAGRASDVIRRLGQIAAGDYT</sequence>
<evidence type="ECO:0000313" key="2">
    <source>
        <dbReference type="Proteomes" id="UP001501523"/>
    </source>
</evidence>
<name>A0ABN1IQI9_9GAMM</name>
<accession>A0ABN1IQI9</accession>
<evidence type="ECO:0000313" key="1">
    <source>
        <dbReference type="EMBL" id="GAA0719256.1"/>
    </source>
</evidence>
<proteinExistence type="predicted"/>
<evidence type="ECO:0008006" key="3">
    <source>
        <dbReference type="Google" id="ProtNLM"/>
    </source>
</evidence>
<comment type="caution">
    <text evidence="1">The sequence shown here is derived from an EMBL/GenBank/DDBJ whole genome shotgun (WGS) entry which is preliminary data.</text>
</comment>
<dbReference type="Proteomes" id="UP001501523">
    <property type="component" value="Unassembled WGS sequence"/>
</dbReference>
<keyword evidence="2" id="KW-1185">Reference proteome</keyword>
<reference evidence="1 2" key="1">
    <citation type="journal article" date="2019" name="Int. J. Syst. Evol. Microbiol.">
        <title>The Global Catalogue of Microorganisms (GCM) 10K type strain sequencing project: providing services to taxonomists for standard genome sequencing and annotation.</title>
        <authorList>
            <consortium name="The Broad Institute Genomics Platform"/>
            <consortium name="The Broad Institute Genome Sequencing Center for Infectious Disease"/>
            <person name="Wu L."/>
            <person name="Ma J."/>
        </authorList>
    </citation>
    <scope>NUCLEOTIDE SEQUENCE [LARGE SCALE GENOMIC DNA]</scope>
    <source>
        <strain evidence="1 2">JCM 15421</strain>
    </source>
</reference>
<organism evidence="1 2">
    <name type="scientific">Dokdonella soli</name>
    <dbReference type="NCBI Taxonomy" id="529810"/>
    <lineage>
        <taxon>Bacteria</taxon>
        <taxon>Pseudomonadati</taxon>
        <taxon>Pseudomonadota</taxon>
        <taxon>Gammaproteobacteria</taxon>
        <taxon>Lysobacterales</taxon>
        <taxon>Rhodanobacteraceae</taxon>
        <taxon>Dokdonella</taxon>
    </lineage>
</organism>
<protein>
    <recommendedName>
        <fullName evidence="3">DUF2384 domain-containing protein</fullName>
    </recommendedName>
</protein>
<dbReference type="EMBL" id="BAAAEU010000023">
    <property type="protein sequence ID" value="GAA0719256.1"/>
    <property type="molecule type" value="Genomic_DNA"/>
</dbReference>
<gene>
    <name evidence="1" type="ORF">GCM10009105_27670</name>
</gene>
<dbReference type="RefSeq" id="WP_343792137.1">
    <property type="nucleotide sequence ID" value="NZ_BAAAEU010000023.1"/>
</dbReference>